<dbReference type="EMBL" id="GL377313">
    <property type="protein sequence ID" value="EFI92135.1"/>
    <property type="molecule type" value="Genomic_DNA"/>
</dbReference>
<feature type="compositionally biased region" description="Pro residues" evidence="1">
    <location>
        <begin position="136"/>
        <end position="146"/>
    </location>
</feature>
<proteinExistence type="predicted"/>
<evidence type="ECO:0000256" key="1">
    <source>
        <dbReference type="SAM" id="MobiDB-lite"/>
    </source>
</evidence>
<dbReference type="GeneID" id="9593791"/>
<dbReference type="HOGENOM" id="CLU_031314_2_1_1"/>
<sequence>MLGWLKDLLNGIGSVRAVFDLREAMKRALPIVGLDATCGDGSNASPEHVNLRRTRSGATFSSFYTVNNPDFDLDALLEKRCDEEQDEADLTGADAVADPPSGTPSPLSSLPPSPSSSRSPSPRPKEAKRPRLDTPATPPSAPPPPATSSINPDVHKASKKKRSRGDRQKKAQMRAAGRDWTAPTPGALRNSRHLVSASFVGVDLDWQAQPVTRTGFTALRDDGEEDVYALEDFFGPNPVYYGFKLVEWDGRETCGICSQDERVFGVCAGHPDDPDWHKVHKALADAICKCGESVKFPKDAREHRRGKFGAQACGVSHGGGQTAPANLKHTPKMAAMLTYLINLTAMIRVAHFASSVFFNWAPRLWLFYAKHMQTIFEHDPTLERNFAQSVWACITINFGPRTMTYKHRDFGNLPFGWCAITALGKFDPNRGGHLILWECGLVIRFPPGSTIIIPSGIIHHSNIKIAEDETRYSVTQYTSGALFRWAQHGCKLDEDFYSSLTPSEYAREKERNKNRWREGARLWSTISELRSGATERVDTLDRPVA</sequence>
<feature type="compositionally biased region" description="Basic and acidic residues" evidence="1">
    <location>
        <begin position="123"/>
        <end position="132"/>
    </location>
</feature>
<dbReference type="KEGG" id="scm:SCHCO_02672872"/>
<gene>
    <name evidence="2" type="ORF">SCHCODRAFT_237972</name>
</gene>
<accession>D8QJ10</accession>
<evidence type="ECO:0000313" key="3">
    <source>
        <dbReference type="Proteomes" id="UP000007431"/>
    </source>
</evidence>
<reference evidence="2 3" key="1">
    <citation type="journal article" date="2010" name="Nat. Biotechnol.">
        <title>Genome sequence of the model mushroom Schizophyllum commune.</title>
        <authorList>
            <person name="Ohm R.A."/>
            <person name="de Jong J.F."/>
            <person name="Lugones L.G."/>
            <person name="Aerts A."/>
            <person name="Kothe E."/>
            <person name="Stajich J.E."/>
            <person name="de Vries R.P."/>
            <person name="Record E."/>
            <person name="Levasseur A."/>
            <person name="Baker S.E."/>
            <person name="Bartholomew K.A."/>
            <person name="Coutinho P.M."/>
            <person name="Erdmann S."/>
            <person name="Fowler T.J."/>
            <person name="Gathman A.C."/>
            <person name="Lombard V."/>
            <person name="Henrissat B."/>
            <person name="Knabe N."/>
            <person name="Kuees U."/>
            <person name="Lilly W.W."/>
            <person name="Lindquist E."/>
            <person name="Lucas S."/>
            <person name="Magnuson J.K."/>
            <person name="Piumi F."/>
            <person name="Raudaskoski M."/>
            <person name="Salamov A."/>
            <person name="Schmutz J."/>
            <person name="Schwarze F.W.M.R."/>
            <person name="vanKuyk P.A."/>
            <person name="Horton J.S."/>
            <person name="Grigoriev I.V."/>
            <person name="Woesten H.A.B."/>
        </authorList>
    </citation>
    <scope>NUCLEOTIDE SEQUENCE [LARGE SCALE GENOMIC DNA]</scope>
    <source>
        <strain evidence="3">H4-8 / FGSC 9210</strain>
    </source>
</reference>
<dbReference type="OMA" id="CITHGNI"/>
<dbReference type="eggNOG" id="ENOG502SNUP">
    <property type="taxonomic scope" value="Eukaryota"/>
</dbReference>
<dbReference type="STRING" id="578458.D8QJ10"/>
<dbReference type="Gene3D" id="3.60.130.30">
    <property type="match status" value="1"/>
</dbReference>
<keyword evidence="3" id="KW-1185">Reference proteome</keyword>
<feature type="region of interest" description="Disordered" evidence="1">
    <location>
        <begin position="83"/>
        <end position="188"/>
    </location>
</feature>
<dbReference type="AlphaFoldDB" id="D8QJ10"/>
<dbReference type="RefSeq" id="XP_003027038.1">
    <property type="nucleotide sequence ID" value="XM_003026992.1"/>
</dbReference>
<dbReference type="OrthoDB" id="3025143at2759"/>
<dbReference type="VEuPathDB" id="FungiDB:SCHCODRAFT_02672872"/>
<evidence type="ECO:0000313" key="2">
    <source>
        <dbReference type="EMBL" id="EFI92135.1"/>
    </source>
</evidence>
<dbReference type="InParanoid" id="D8QJ10"/>
<name>D8QJ10_SCHCM</name>
<dbReference type="Proteomes" id="UP000007431">
    <property type="component" value="Unassembled WGS sequence"/>
</dbReference>
<protein>
    <submittedName>
        <fullName evidence="2">Uncharacterized protein</fullName>
    </submittedName>
</protein>
<organism evidence="3">
    <name type="scientific">Schizophyllum commune (strain H4-8 / FGSC 9210)</name>
    <name type="common">Split gill fungus</name>
    <dbReference type="NCBI Taxonomy" id="578458"/>
    <lineage>
        <taxon>Eukaryota</taxon>
        <taxon>Fungi</taxon>
        <taxon>Dikarya</taxon>
        <taxon>Basidiomycota</taxon>
        <taxon>Agaricomycotina</taxon>
        <taxon>Agaricomycetes</taxon>
        <taxon>Agaricomycetidae</taxon>
        <taxon>Agaricales</taxon>
        <taxon>Schizophyllaceae</taxon>
        <taxon>Schizophyllum</taxon>
    </lineage>
</organism>